<evidence type="ECO:0000259" key="2">
    <source>
        <dbReference type="Pfam" id="PF00850"/>
    </source>
</evidence>
<dbReference type="InterPro" id="IPR023696">
    <property type="entry name" value="Ureohydrolase_dom_sf"/>
</dbReference>
<dbReference type="PANTHER" id="PTHR10625:SF26">
    <property type="entry name" value="HISTONE DEACETYLASE DOMAIN-CONTAINING PROTEIN"/>
    <property type="match status" value="1"/>
</dbReference>
<dbReference type="EMBL" id="VJMJ01000232">
    <property type="protein sequence ID" value="KAF0725849.1"/>
    <property type="molecule type" value="Genomic_DNA"/>
</dbReference>
<dbReference type="InterPro" id="IPR023801">
    <property type="entry name" value="His_deacetylse_dom"/>
</dbReference>
<dbReference type="GO" id="GO:0005737">
    <property type="term" value="C:cytoplasm"/>
    <property type="evidence" value="ECO:0007669"/>
    <property type="project" value="TreeGrafter"/>
</dbReference>
<dbReference type="Gene3D" id="1.25.40.20">
    <property type="entry name" value="Ankyrin repeat-containing domain"/>
    <property type="match status" value="1"/>
</dbReference>
<reference evidence="3 4" key="1">
    <citation type="submission" date="2019-07" db="EMBL/GenBank/DDBJ databases">
        <title>Genomics analysis of Aphanomyces spp. identifies a new class of oomycete effector associated with host adaptation.</title>
        <authorList>
            <person name="Gaulin E."/>
        </authorList>
    </citation>
    <scope>NUCLEOTIDE SEQUENCE [LARGE SCALE GENOMIC DNA]</scope>
    <source>
        <strain evidence="3 4">ATCC 201684</strain>
    </source>
</reference>
<gene>
    <name evidence="3" type="ORF">Ae201684_015811</name>
</gene>
<dbReference type="Pfam" id="PF00850">
    <property type="entry name" value="Hist_deacetyl"/>
    <property type="match status" value="1"/>
</dbReference>
<proteinExistence type="predicted"/>
<dbReference type="PANTHER" id="PTHR10625">
    <property type="entry name" value="HISTONE DEACETYLASE HDAC1-RELATED"/>
    <property type="match status" value="1"/>
</dbReference>
<dbReference type="SUPFAM" id="SSF52768">
    <property type="entry name" value="Arginase/deacetylase"/>
    <property type="match status" value="1"/>
</dbReference>
<dbReference type="GO" id="GO:0004407">
    <property type="term" value="F:histone deacetylase activity"/>
    <property type="evidence" value="ECO:0007669"/>
    <property type="project" value="TreeGrafter"/>
</dbReference>
<evidence type="ECO:0000313" key="3">
    <source>
        <dbReference type="EMBL" id="KAF0725849.1"/>
    </source>
</evidence>
<accession>A0A6G0WEN5</accession>
<dbReference type="AlphaFoldDB" id="A0A6G0WEN5"/>
<keyword evidence="4" id="KW-1185">Reference proteome</keyword>
<feature type="region of interest" description="Disordered" evidence="1">
    <location>
        <begin position="717"/>
        <end position="742"/>
    </location>
</feature>
<dbReference type="InterPro" id="IPR002110">
    <property type="entry name" value="Ankyrin_rpt"/>
</dbReference>
<evidence type="ECO:0000313" key="4">
    <source>
        <dbReference type="Proteomes" id="UP000481153"/>
    </source>
</evidence>
<name>A0A6G0WEN5_9STRA</name>
<dbReference type="GO" id="GO:0040029">
    <property type="term" value="P:epigenetic regulation of gene expression"/>
    <property type="evidence" value="ECO:0007669"/>
    <property type="project" value="TreeGrafter"/>
</dbReference>
<feature type="region of interest" description="Disordered" evidence="1">
    <location>
        <begin position="1"/>
        <end position="29"/>
    </location>
</feature>
<evidence type="ECO:0000256" key="1">
    <source>
        <dbReference type="SAM" id="MobiDB-lite"/>
    </source>
</evidence>
<dbReference type="CDD" id="cd11599">
    <property type="entry name" value="HDAC_classII_2"/>
    <property type="match status" value="1"/>
</dbReference>
<sequence>MVNAAADELEANPVESNDQDNNADHDDEASNASSFHEFWLHDLIELGHIDALKAGLEEDEDVFQSCLTETDDMGCTPLHTALLYPNEEILSFLWSFGPQALALDTYCNGTPLLHLVLRMTTFSVHRDVCLTFLERLLATETFMESALQSKDDVGNSIFHIAAMANVTTLFAKLDPSRDMLEGRNRMGDRPLHVAVKFRSVDVIRTLVHDHHVDILAPTSFGLSALHLAAASIDAETLLPLLDADWKQCTMKNGLDQTPLDVYTASQGQSMDGKNGTCFLYHPDAMEHLPMAMHVRGKDEPPADNLERMRSLVTPGLGVLRTLEFEQLQVRWEHEIPRADIGDVLRVHEMSYFSKLQTLCGRIPDDMSADDLAMYCLDPDTALSKNSLDAAMRAAGNVCAAVDKVVRGDARNAFCIVRPPGHHAGPVGKVTCEHDRIGSHGFCLLNNVAIGAAYARSHYKAQGINRIAILDFDVHHGNGTEDCLRHLVPRVEEIRFETPYTSGTQVIHKYKPWRNDHDADDVYFCSVHGYGMKDPKGEHPPGMYAGAWFYPGSGETNIPLTKEQENDAEDGDKSPTSKIINIGLPYQRGQLARQEWRRVFRNIVLPQVMAFKPDLIFLSAGFDGHKNESVNWGYIGLMEHDYEWLTQSVVQVANSCCNGRVISVLEGGYNFHGRVASCFSRSVAAHARGLVHGARFRHEWSDAAMAYETQCEESMIQDAAQKKAKRQSMEESDGLEKRESKRQRKVVDYVALAAELQKENTEEK</sequence>
<dbReference type="Pfam" id="PF00023">
    <property type="entry name" value="Ank"/>
    <property type="match status" value="1"/>
</dbReference>
<organism evidence="3 4">
    <name type="scientific">Aphanomyces euteiches</name>
    <dbReference type="NCBI Taxonomy" id="100861"/>
    <lineage>
        <taxon>Eukaryota</taxon>
        <taxon>Sar</taxon>
        <taxon>Stramenopiles</taxon>
        <taxon>Oomycota</taxon>
        <taxon>Saprolegniomycetes</taxon>
        <taxon>Saprolegniales</taxon>
        <taxon>Verrucalvaceae</taxon>
        <taxon>Aphanomyces</taxon>
    </lineage>
</organism>
<dbReference type="InterPro" id="IPR037138">
    <property type="entry name" value="His_deacetylse_dom_sf"/>
</dbReference>
<protein>
    <recommendedName>
        <fullName evidence="2">Histone deacetylase domain-containing protein</fullName>
    </recommendedName>
</protein>
<dbReference type="SMART" id="SM00248">
    <property type="entry name" value="ANK"/>
    <property type="match status" value="3"/>
</dbReference>
<dbReference type="GO" id="GO:0000118">
    <property type="term" value="C:histone deacetylase complex"/>
    <property type="evidence" value="ECO:0007669"/>
    <property type="project" value="TreeGrafter"/>
</dbReference>
<dbReference type="Proteomes" id="UP000481153">
    <property type="component" value="Unassembled WGS sequence"/>
</dbReference>
<dbReference type="SUPFAM" id="SSF48403">
    <property type="entry name" value="Ankyrin repeat"/>
    <property type="match status" value="1"/>
</dbReference>
<dbReference type="VEuPathDB" id="FungiDB:AeMF1_019412"/>
<feature type="domain" description="Histone deacetylase" evidence="2">
    <location>
        <begin position="331"/>
        <end position="680"/>
    </location>
</feature>
<dbReference type="Gene3D" id="3.40.800.20">
    <property type="entry name" value="Histone deacetylase domain"/>
    <property type="match status" value="1"/>
</dbReference>
<dbReference type="InterPro" id="IPR036770">
    <property type="entry name" value="Ankyrin_rpt-contain_sf"/>
</dbReference>
<comment type="caution">
    <text evidence="3">The sequence shown here is derived from an EMBL/GenBank/DDBJ whole genome shotgun (WGS) entry which is preliminary data.</text>
</comment>